<reference evidence="1 2" key="1">
    <citation type="journal article" date="2021" name="ISME J.">
        <title>Genomic evolution of the class Acidithiobacillia: deep-branching Proteobacteria living in extreme acidic conditions.</title>
        <authorList>
            <person name="Moya-Beltran A."/>
            <person name="Beard S."/>
            <person name="Rojas-Villalobos C."/>
            <person name="Issotta F."/>
            <person name="Gallardo Y."/>
            <person name="Ulloa R."/>
            <person name="Giaveno A."/>
            <person name="Degli Esposti M."/>
            <person name="Johnson D.B."/>
            <person name="Quatrini R."/>
        </authorList>
    </citation>
    <scope>NUCLEOTIDE SEQUENCE [LARGE SCALE GENOMIC DNA]</scope>
    <source>
        <strain evidence="1 2">GG1-14</strain>
    </source>
</reference>
<dbReference type="Proteomes" id="UP001195965">
    <property type="component" value="Chromosome"/>
</dbReference>
<proteinExistence type="predicted"/>
<sequence>MLGTAWGSPLPVQTATIHVSAALRQNTLLAKVESNGNVTLTAPVTGRVLGPLLADGPVKQGSIIARIASPGLQSSIQSARKQRAFAQEQFLRDQKLYQDGVIARQNVASSHLALNMAQSKLRILQAQAAQQTLSAPFAGSLHYLVPAGAVVNMGTAIATLAGRGTPWAQAYVTPSLARYLRPGGTVLLRGTDWHGAGRIRSIGQSAHHLGLVSVYIDLPAHSPALPGEWLEATLQQPKGQAYQIPVEAVVMHAAQIEVFVLRQGKAMAVPIHIIASQNGQTWVEGDLKAGERVITSANDRLLSGTPVKEQQP</sequence>
<protein>
    <submittedName>
        <fullName evidence="1">Efflux RND transporter periplasmic adaptor subunit</fullName>
    </submittedName>
</protein>
<gene>
    <name evidence="1" type="ORF">HHS34_004590</name>
</gene>
<name>A0ACD5HKK3_9PROT</name>
<evidence type="ECO:0000313" key="2">
    <source>
        <dbReference type="Proteomes" id="UP001195965"/>
    </source>
</evidence>
<dbReference type="EMBL" id="CP127526">
    <property type="protein sequence ID" value="XRI74476.1"/>
    <property type="molecule type" value="Genomic_DNA"/>
</dbReference>
<organism evidence="1 2">
    <name type="scientific">Acidithiobacillus montserratensis</name>
    <dbReference type="NCBI Taxonomy" id="2729135"/>
    <lineage>
        <taxon>Bacteria</taxon>
        <taxon>Pseudomonadati</taxon>
        <taxon>Pseudomonadota</taxon>
        <taxon>Acidithiobacillia</taxon>
        <taxon>Acidithiobacillales</taxon>
        <taxon>Acidithiobacillaceae</taxon>
        <taxon>Acidithiobacillus</taxon>
    </lineage>
</organism>
<accession>A0ACD5HKK3</accession>
<evidence type="ECO:0000313" key="1">
    <source>
        <dbReference type="EMBL" id="XRI74476.1"/>
    </source>
</evidence>
<keyword evidence="2" id="KW-1185">Reference proteome</keyword>